<proteinExistence type="predicted"/>
<protein>
    <recommendedName>
        <fullName evidence="5">DUF3757 domain-containing protein</fullName>
    </recommendedName>
</protein>
<evidence type="ECO:0000313" key="3">
    <source>
        <dbReference type="EMBL" id="PKA70821.1"/>
    </source>
</evidence>
<sequence>MLKKLTAGALIALALSTTAYASTCPSASSFTKKSNGTFEVSGPTKELTVDVDPASTSEEAAQALKFTAARIKDKDSNNARVVCQYEDGKMKPDVAASLVWPTGKPTVGDGGNWQGDDCATKDGDAQKCAFK</sequence>
<keyword evidence="2" id="KW-0732">Signal</keyword>
<feature type="chain" id="PRO_5046837055" description="DUF3757 domain-containing protein" evidence="2">
    <location>
        <begin position="22"/>
        <end position="131"/>
    </location>
</feature>
<evidence type="ECO:0008006" key="5">
    <source>
        <dbReference type="Google" id="ProtNLM"/>
    </source>
</evidence>
<dbReference type="RefSeq" id="WP_095187133.1">
    <property type="nucleotide sequence ID" value="NZ_JAVLSL010000002.1"/>
</dbReference>
<organism evidence="3 4">
    <name type="scientific">Pseudomonas baetica</name>
    <dbReference type="NCBI Taxonomy" id="674054"/>
    <lineage>
        <taxon>Bacteria</taxon>
        <taxon>Pseudomonadati</taxon>
        <taxon>Pseudomonadota</taxon>
        <taxon>Gammaproteobacteria</taxon>
        <taxon>Pseudomonadales</taxon>
        <taxon>Pseudomonadaceae</taxon>
        <taxon>Pseudomonas</taxon>
    </lineage>
</organism>
<gene>
    <name evidence="3" type="ORF">ATI02_3750</name>
</gene>
<reference evidence="3 4" key="1">
    <citation type="submission" date="2017-11" db="EMBL/GenBank/DDBJ databases">
        <title>Genome sequencing of a diverse group of Pseudomonas species.</title>
        <authorList>
            <person name="Loper J."/>
        </authorList>
    </citation>
    <scope>NUCLEOTIDE SEQUENCE [LARGE SCALE GENOMIC DNA]</scope>
    <source>
        <strain evidence="3 4">LMG 25716</strain>
    </source>
</reference>
<evidence type="ECO:0000256" key="1">
    <source>
        <dbReference type="SAM" id="MobiDB-lite"/>
    </source>
</evidence>
<comment type="caution">
    <text evidence="3">The sequence shown here is derived from an EMBL/GenBank/DDBJ whole genome shotgun (WGS) entry which is preliminary data.</text>
</comment>
<evidence type="ECO:0000313" key="4">
    <source>
        <dbReference type="Proteomes" id="UP000232455"/>
    </source>
</evidence>
<name>A0ABX4Q215_9PSED</name>
<keyword evidence="4" id="KW-1185">Reference proteome</keyword>
<accession>A0ABX4Q215</accession>
<feature type="compositionally biased region" description="Polar residues" evidence="1">
    <location>
        <begin position="24"/>
        <end position="38"/>
    </location>
</feature>
<dbReference type="EMBL" id="PHHE01000001">
    <property type="protein sequence ID" value="PKA70821.1"/>
    <property type="molecule type" value="Genomic_DNA"/>
</dbReference>
<evidence type="ECO:0000256" key="2">
    <source>
        <dbReference type="SAM" id="SignalP"/>
    </source>
</evidence>
<feature type="region of interest" description="Disordered" evidence="1">
    <location>
        <begin position="24"/>
        <end position="43"/>
    </location>
</feature>
<feature type="signal peptide" evidence="2">
    <location>
        <begin position="1"/>
        <end position="21"/>
    </location>
</feature>
<dbReference type="Proteomes" id="UP000232455">
    <property type="component" value="Unassembled WGS sequence"/>
</dbReference>